<dbReference type="STRING" id="390640.SAMN04488034_102402"/>
<dbReference type="Gene3D" id="1.20.1260.10">
    <property type="match status" value="1"/>
</dbReference>
<organism evidence="2 3">
    <name type="scientific">Salinimicrobium catena</name>
    <dbReference type="NCBI Taxonomy" id="390640"/>
    <lineage>
        <taxon>Bacteria</taxon>
        <taxon>Pseudomonadati</taxon>
        <taxon>Bacteroidota</taxon>
        <taxon>Flavobacteriia</taxon>
        <taxon>Flavobacteriales</taxon>
        <taxon>Flavobacteriaceae</taxon>
        <taxon>Salinimicrobium</taxon>
    </lineage>
</organism>
<evidence type="ECO:0000259" key="1">
    <source>
        <dbReference type="Pfam" id="PF09537"/>
    </source>
</evidence>
<dbReference type="RefSeq" id="WP_093112721.1">
    <property type="nucleotide sequence ID" value="NZ_FNGG01000002.1"/>
</dbReference>
<keyword evidence="3" id="KW-1185">Reference proteome</keyword>
<dbReference type="InterPro" id="IPR011971">
    <property type="entry name" value="CHP02284"/>
</dbReference>
<accession>A0A1H5LSD3</accession>
<dbReference type="InterPro" id="IPR019052">
    <property type="entry name" value="DUF2383"/>
</dbReference>
<protein>
    <recommendedName>
        <fullName evidence="1">DUF2383 domain-containing protein</fullName>
    </recommendedName>
</protein>
<dbReference type="InterPro" id="IPR009078">
    <property type="entry name" value="Ferritin-like_SF"/>
</dbReference>
<name>A0A1H5LSD3_9FLAO</name>
<sequence>MKTTRESAREESHVKLAHSLQVLLEKNYDAEKDYRTSLERAENPTLKEFFKKQVVQKNHFATEIDKLLHSFNEHPKDKGSVMGSLHRTWINLKSSIGKDTDKMLLEECLRGEKNSVDEYEEKLRKNRFPARVEDVLRNQLSEMRNTMASIKSMKDLH</sequence>
<dbReference type="AlphaFoldDB" id="A0A1H5LSD3"/>
<dbReference type="OrthoDB" id="282393at2"/>
<reference evidence="2 3" key="1">
    <citation type="submission" date="2016-10" db="EMBL/GenBank/DDBJ databases">
        <authorList>
            <person name="de Groot N.N."/>
        </authorList>
    </citation>
    <scope>NUCLEOTIDE SEQUENCE [LARGE SCALE GENOMIC DNA]</scope>
    <source>
        <strain evidence="2 3">DSM 23553</strain>
    </source>
</reference>
<proteinExistence type="predicted"/>
<evidence type="ECO:0000313" key="3">
    <source>
        <dbReference type="Proteomes" id="UP000199448"/>
    </source>
</evidence>
<dbReference type="EMBL" id="FNUG01000002">
    <property type="protein sequence ID" value="SEE79972.1"/>
    <property type="molecule type" value="Genomic_DNA"/>
</dbReference>
<dbReference type="InterPro" id="IPR012347">
    <property type="entry name" value="Ferritin-like"/>
</dbReference>
<evidence type="ECO:0000313" key="2">
    <source>
        <dbReference type="EMBL" id="SEE79972.1"/>
    </source>
</evidence>
<dbReference type="Pfam" id="PF09537">
    <property type="entry name" value="DUF2383"/>
    <property type="match status" value="1"/>
</dbReference>
<feature type="domain" description="DUF2383" evidence="1">
    <location>
        <begin position="17"/>
        <end position="124"/>
    </location>
</feature>
<gene>
    <name evidence="2" type="ORF">SAMN04488034_102402</name>
</gene>
<dbReference type="SUPFAM" id="SSF47240">
    <property type="entry name" value="Ferritin-like"/>
    <property type="match status" value="1"/>
</dbReference>
<dbReference type="Proteomes" id="UP000199448">
    <property type="component" value="Unassembled WGS sequence"/>
</dbReference>
<dbReference type="NCBIfam" id="TIGR02284">
    <property type="entry name" value="PA2169 family four-helix-bundle protein"/>
    <property type="match status" value="1"/>
</dbReference>